<organism evidence="4 5">
    <name type="scientific">Lipomyces starkeyi NRRL Y-11557</name>
    <dbReference type="NCBI Taxonomy" id="675824"/>
    <lineage>
        <taxon>Eukaryota</taxon>
        <taxon>Fungi</taxon>
        <taxon>Dikarya</taxon>
        <taxon>Ascomycota</taxon>
        <taxon>Saccharomycotina</taxon>
        <taxon>Lipomycetes</taxon>
        <taxon>Lipomycetales</taxon>
        <taxon>Lipomycetaceae</taxon>
        <taxon>Lipomyces</taxon>
    </lineage>
</organism>
<dbReference type="GO" id="GO:0051082">
    <property type="term" value="F:unfolded protein binding"/>
    <property type="evidence" value="ECO:0007669"/>
    <property type="project" value="InterPro"/>
</dbReference>
<dbReference type="GO" id="GO:0016272">
    <property type="term" value="C:prefoldin complex"/>
    <property type="evidence" value="ECO:0007669"/>
    <property type="project" value="InterPro"/>
</dbReference>
<keyword evidence="3" id="KW-0175">Coiled coil</keyword>
<sequence>MSSEQQKTVDLTTLSAQQLADVKSQLEQELEHLSQSFQKLRAAQSKFKECIGTIVKTFQGENKGKSILVPLTSSLYVPGVIEDVETVMVDIGTGYYIEKKPKDAIAFYENKVSTLQKNLVDLETIVNGKMGNLRMVEEILRQKVMSSAPNVA</sequence>
<dbReference type="GO" id="GO:0006457">
    <property type="term" value="P:protein folding"/>
    <property type="evidence" value="ECO:0007669"/>
    <property type="project" value="InterPro"/>
</dbReference>
<gene>
    <name evidence="4" type="ORF">LIPSTDRAFT_72189</name>
</gene>
<dbReference type="STRING" id="675824.A0A1E3Q4I2"/>
<dbReference type="Pfam" id="PF02996">
    <property type="entry name" value="Prefoldin"/>
    <property type="match status" value="1"/>
</dbReference>
<dbReference type="InterPro" id="IPR009053">
    <property type="entry name" value="Prefoldin"/>
</dbReference>
<name>A0A1E3Q4I2_LIPST</name>
<dbReference type="Proteomes" id="UP000094385">
    <property type="component" value="Unassembled WGS sequence"/>
</dbReference>
<dbReference type="CDD" id="cd23157">
    <property type="entry name" value="Prefoldin_5"/>
    <property type="match status" value="1"/>
</dbReference>
<keyword evidence="2" id="KW-0143">Chaperone</keyword>
<dbReference type="InterPro" id="IPR004127">
    <property type="entry name" value="Prefoldin_subunit_alpha"/>
</dbReference>
<dbReference type="OrthoDB" id="10267474at2759"/>
<dbReference type="FunFam" id="1.10.287.370:FF:000004">
    <property type="entry name" value="Probable prefoldin subunit 5"/>
    <property type="match status" value="1"/>
</dbReference>
<dbReference type="GO" id="GO:1990115">
    <property type="term" value="P:RNA polymerase III assembly"/>
    <property type="evidence" value="ECO:0007669"/>
    <property type="project" value="TreeGrafter"/>
</dbReference>
<dbReference type="GO" id="GO:0051286">
    <property type="term" value="C:cell tip"/>
    <property type="evidence" value="ECO:0007669"/>
    <property type="project" value="EnsemblFungi"/>
</dbReference>
<dbReference type="InterPro" id="IPR011599">
    <property type="entry name" value="PFD_alpha_archaea"/>
</dbReference>
<feature type="coiled-coil region" evidence="3">
    <location>
        <begin position="16"/>
        <end position="43"/>
    </location>
</feature>
<comment type="similarity">
    <text evidence="1">Belongs to the prefoldin subunit alpha family.</text>
</comment>
<dbReference type="GO" id="GO:1990113">
    <property type="term" value="P:RNA polymerase I assembly"/>
    <property type="evidence" value="ECO:0007669"/>
    <property type="project" value="TreeGrafter"/>
</dbReference>
<dbReference type="GO" id="GO:0005737">
    <property type="term" value="C:cytoplasm"/>
    <property type="evidence" value="ECO:0007669"/>
    <property type="project" value="TreeGrafter"/>
</dbReference>
<dbReference type="GO" id="GO:0032153">
    <property type="term" value="C:cell division site"/>
    <property type="evidence" value="ECO:0007669"/>
    <property type="project" value="EnsemblFungi"/>
</dbReference>
<dbReference type="AlphaFoldDB" id="A0A1E3Q4I2"/>
<dbReference type="NCBIfam" id="TIGR00293">
    <property type="entry name" value="prefoldin subunit alpha"/>
    <property type="match status" value="1"/>
</dbReference>
<evidence type="ECO:0000256" key="3">
    <source>
        <dbReference type="SAM" id="Coils"/>
    </source>
</evidence>
<evidence type="ECO:0000256" key="1">
    <source>
        <dbReference type="ARBA" id="ARBA00010048"/>
    </source>
</evidence>
<dbReference type="GO" id="GO:1990114">
    <property type="term" value="P:RNA polymerase II core complex assembly"/>
    <property type="evidence" value="ECO:0007669"/>
    <property type="project" value="TreeGrafter"/>
</dbReference>
<keyword evidence="5" id="KW-1185">Reference proteome</keyword>
<dbReference type="EMBL" id="KV454295">
    <property type="protein sequence ID" value="ODQ72593.1"/>
    <property type="molecule type" value="Genomic_DNA"/>
</dbReference>
<proteinExistence type="inferred from homology"/>
<reference evidence="4 5" key="1">
    <citation type="journal article" date="2016" name="Proc. Natl. Acad. Sci. U.S.A.">
        <title>Comparative genomics of biotechnologically important yeasts.</title>
        <authorList>
            <person name="Riley R."/>
            <person name="Haridas S."/>
            <person name="Wolfe K.H."/>
            <person name="Lopes M.R."/>
            <person name="Hittinger C.T."/>
            <person name="Goeker M."/>
            <person name="Salamov A.A."/>
            <person name="Wisecaver J.H."/>
            <person name="Long T.M."/>
            <person name="Calvey C.H."/>
            <person name="Aerts A.L."/>
            <person name="Barry K.W."/>
            <person name="Choi C."/>
            <person name="Clum A."/>
            <person name="Coughlan A.Y."/>
            <person name="Deshpande S."/>
            <person name="Douglass A.P."/>
            <person name="Hanson S.J."/>
            <person name="Klenk H.-P."/>
            <person name="LaButti K.M."/>
            <person name="Lapidus A."/>
            <person name="Lindquist E.A."/>
            <person name="Lipzen A.M."/>
            <person name="Meier-Kolthoff J.P."/>
            <person name="Ohm R.A."/>
            <person name="Otillar R.P."/>
            <person name="Pangilinan J.L."/>
            <person name="Peng Y."/>
            <person name="Rokas A."/>
            <person name="Rosa C.A."/>
            <person name="Scheuner C."/>
            <person name="Sibirny A.A."/>
            <person name="Slot J.C."/>
            <person name="Stielow J.B."/>
            <person name="Sun H."/>
            <person name="Kurtzman C.P."/>
            <person name="Blackwell M."/>
            <person name="Grigoriev I.V."/>
            <person name="Jeffries T.W."/>
        </authorList>
    </citation>
    <scope>NUCLEOTIDE SEQUENCE [LARGE SCALE GENOMIC DNA]</scope>
    <source>
        <strain evidence="4 5">NRRL Y-11557</strain>
    </source>
</reference>
<protein>
    <recommendedName>
        <fullName evidence="6">Prefoldin, alpha subunit</fullName>
    </recommendedName>
</protein>
<dbReference type="PANTHER" id="PTHR12674">
    <property type="entry name" value="PREFOLDIN SUBUNIT 5"/>
    <property type="match status" value="1"/>
</dbReference>
<dbReference type="PANTHER" id="PTHR12674:SF2">
    <property type="entry name" value="PREFOLDIN SUBUNIT 5"/>
    <property type="match status" value="1"/>
</dbReference>
<accession>A0A1E3Q4I2</accession>
<evidence type="ECO:0008006" key="6">
    <source>
        <dbReference type="Google" id="ProtNLM"/>
    </source>
</evidence>
<dbReference type="Gene3D" id="1.10.287.370">
    <property type="match status" value="1"/>
</dbReference>
<dbReference type="SUPFAM" id="SSF46579">
    <property type="entry name" value="Prefoldin"/>
    <property type="match status" value="1"/>
</dbReference>
<evidence type="ECO:0000256" key="2">
    <source>
        <dbReference type="ARBA" id="ARBA00023186"/>
    </source>
</evidence>
<evidence type="ECO:0000313" key="5">
    <source>
        <dbReference type="Proteomes" id="UP000094385"/>
    </source>
</evidence>
<evidence type="ECO:0000313" key="4">
    <source>
        <dbReference type="EMBL" id="ODQ72593.1"/>
    </source>
</evidence>